<dbReference type="InterPro" id="IPR053246">
    <property type="entry name" value="NS_splicing_regulatory_protein"/>
</dbReference>
<name>A0A098VSX1_9MICR</name>
<accession>A0A098VSX1</accession>
<evidence type="ECO:0000256" key="1">
    <source>
        <dbReference type="ARBA" id="ARBA00010126"/>
    </source>
</evidence>
<keyword evidence="2" id="KW-0175">Coiled coil</keyword>
<dbReference type="PANTHER" id="PTHR47845:SF1">
    <property type="entry name" value="NUCLEAR SPECKLE SPLICING REGULATORY PROTEIN 1 HOMOLOG"/>
    <property type="match status" value="1"/>
</dbReference>
<dbReference type="HOGENOM" id="CLU_1611182_0_0_1"/>
<protein>
    <recommendedName>
        <fullName evidence="3">Nuclear speckle splicing regulatory protein 1 N-terminal domain-containing protein</fullName>
    </recommendedName>
</protein>
<sequence length="165" mass="19535">MDPPKKPSCSWGLQIPKRRKYDNVIFKDAFEDEKPLPIASLNVHKPSVPSIRATNVETLKQQALKEDPLKPRYMESILKRAQERMIERERSTFIRAQKEIKKQQSVLEDKEQFVTPAYKKRLEEISKLEDKLEKERLESSSSSSKKSLSMHQFCKELLDKDYRRR</sequence>
<keyword evidence="5" id="KW-1185">Reference proteome</keyword>
<reference evidence="4 5" key="1">
    <citation type="submission" date="2014-04" db="EMBL/GenBank/DDBJ databases">
        <title>A new species of microsporidia sheds light on the evolution of extreme parasitism.</title>
        <authorList>
            <person name="Haag K.L."/>
            <person name="James T.Y."/>
            <person name="Larsson R."/>
            <person name="Schaer T.M."/>
            <person name="Refardt D."/>
            <person name="Pombert J.-F."/>
            <person name="Ebert D."/>
        </authorList>
    </citation>
    <scope>NUCLEOTIDE SEQUENCE [LARGE SCALE GENOMIC DNA]</scope>
    <source>
        <strain evidence="4 5">UGP3</strain>
        <tissue evidence="4">Spores</tissue>
    </source>
</reference>
<dbReference type="OrthoDB" id="446635at2759"/>
<dbReference type="GO" id="GO:0000381">
    <property type="term" value="P:regulation of alternative mRNA splicing, via spliceosome"/>
    <property type="evidence" value="ECO:0007669"/>
    <property type="project" value="InterPro"/>
</dbReference>
<dbReference type="PANTHER" id="PTHR47845">
    <property type="entry name" value="NUCLEAR SPECKLE SPLICING REGULATORY PROTEIN 1 HOMOLOG"/>
    <property type="match status" value="1"/>
</dbReference>
<dbReference type="VEuPathDB" id="MicrosporidiaDB:DI09_25p190"/>
<comment type="caution">
    <text evidence="4">The sequence shown here is derived from an EMBL/GenBank/DDBJ whole genome shotgun (WGS) entry which is preliminary data.</text>
</comment>
<comment type="similarity">
    <text evidence="1">Belongs to the NSRP1 family.</text>
</comment>
<evidence type="ECO:0000256" key="2">
    <source>
        <dbReference type="ARBA" id="ARBA00023054"/>
    </source>
</evidence>
<feature type="domain" description="Nuclear speckle splicing regulatory protein 1 N-terminal" evidence="3">
    <location>
        <begin position="60"/>
        <end position="145"/>
    </location>
</feature>
<dbReference type="InterPro" id="IPR018612">
    <property type="entry name" value="NSRP1_N"/>
</dbReference>
<dbReference type="EMBL" id="JMKJ01000177">
    <property type="protein sequence ID" value="KGG51859.1"/>
    <property type="molecule type" value="Genomic_DNA"/>
</dbReference>
<evidence type="ECO:0000259" key="3">
    <source>
        <dbReference type="Pfam" id="PF09745"/>
    </source>
</evidence>
<dbReference type="RefSeq" id="XP_013238286.1">
    <property type="nucleotide sequence ID" value="XM_013382832.1"/>
</dbReference>
<dbReference type="Pfam" id="PF09745">
    <property type="entry name" value="NSRP1_N"/>
    <property type="match status" value="1"/>
</dbReference>
<proteinExistence type="inferred from homology"/>
<evidence type="ECO:0000313" key="4">
    <source>
        <dbReference type="EMBL" id="KGG51859.1"/>
    </source>
</evidence>
<dbReference type="Proteomes" id="UP000029725">
    <property type="component" value="Unassembled WGS sequence"/>
</dbReference>
<dbReference type="AlphaFoldDB" id="A0A098VSX1"/>
<gene>
    <name evidence="4" type="ORF">DI09_25p190</name>
</gene>
<organism evidence="4 5">
    <name type="scientific">Mitosporidium daphniae</name>
    <dbReference type="NCBI Taxonomy" id="1485682"/>
    <lineage>
        <taxon>Eukaryota</taxon>
        <taxon>Fungi</taxon>
        <taxon>Fungi incertae sedis</taxon>
        <taxon>Microsporidia</taxon>
        <taxon>Mitosporidium</taxon>
    </lineage>
</organism>
<dbReference type="GeneID" id="25259257"/>
<evidence type="ECO:0000313" key="5">
    <source>
        <dbReference type="Proteomes" id="UP000029725"/>
    </source>
</evidence>